<gene>
    <name evidence="4" type="ORF">JJJ17_12430</name>
</gene>
<keyword evidence="2" id="KW-0464">Manganese</keyword>
<dbReference type="InterPro" id="IPR017439">
    <property type="entry name" value="Amidohydrolase"/>
</dbReference>
<dbReference type="InterPro" id="IPR036264">
    <property type="entry name" value="Bact_exopeptidase_dim_dom"/>
</dbReference>
<comment type="caution">
    <text evidence="4">The sequence shown here is derived from an EMBL/GenBank/DDBJ whole genome shotgun (WGS) entry which is preliminary data.</text>
</comment>
<dbReference type="GO" id="GO:0019877">
    <property type="term" value="P:diaminopimelate biosynthetic process"/>
    <property type="evidence" value="ECO:0007669"/>
    <property type="project" value="UniProtKB-ARBA"/>
</dbReference>
<keyword evidence="1" id="KW-0378">Hydrolase</keyword>
<dbReference type="Proteomes" id="UP000640485">
    <property type="component" value="Unassembled WGS sequence"/>
</dbReference>
<feature type="binding site" evidence="2">
    <location>
        <position position="171"/>
    </location>
    <ligand>
        <name>Mn(2+)</name>
        <dbReference type="ChEBI" id="CHEBI:29035"/>
        <label>2</label>
    </ligand>
</feature>
<evidence type="ECO:0000313" key="4">
    <source>
        <dbReference type="EMBL" id="MBK4216735.1"/>
    </source>
</evidence>
<organism evidence="4 5">
    <name type="scientific">Paracoccus caeni</name>
    <dbReference type="NCBI Taxonomy" id="657651"/>
    <lineage>
        <taxon>Bacteria</taxon>
        <taxon>Pseudomonadati</taxon>
        <taxon>Pseudomonadota</taxon>
        <taxon>Alphaproteobacteria</taxon>
        <taxon>Rhodobacterales</taxon>
        <taxon>Paracoccaceae</taxon>
        <taxon>Paracoccus</taxon>
    </lineage>
</organism>
<dbReference type="GO" id="GO:0046872">
    <property type="term" value="F:metal ion binding"/>
    <property type="evidence" value="ECO:0007669"/>
    <property type="project" value="UniProtKB-KW"/>
</dbReference>
<evidence type="ECO:0000259" key="3">
    <source>
        <dbReference type="Pfam" id="PF07687"/>
    </source>
</evidence>
<dbReference type="Gene3D" id="3.40.630.10">
    <property type="entry name" value="Zn peptidases"/>
    <property type="match status" value="1"/>
</dbReference>
<dbReference type="NCBIfam" id="TIGR01891">
    <property type="entry name" value="amidohydrolases"/>
    <property type="match status" value="1"/>
</dbReference>
<dbReference type="AlphaFoldDB" id="A0A934W0A8"/>
<name>A0A934W0A8_9RHOB</name>
<dbReference type="Pfam" id="PF01546">
    <property type="entry name" value="Peptidase_M20"/>
    <property type="match status" value="1"/>
</dbReference>
<dbReference type="GO" id="GO:0050118">
    <property type="term" value="F:N-acetyldiaminopimelate deacetylase activity"/>
    <property type="evidence" value="ECO:0007669"/>
    <property type="project" value="UniProtKB-ARBA"/>
</dbReference>
<dbReference type="EMBL" id="JAEPRQ010000004">
    <property type="protein sequence ID" value="MBK4216735.1"/>
    <property type="molecule type" value="Genomic_DNA"/>
</dbReference>
<reference evidence="4" key="1">
    <citation type="submission" date="2021-01" db="EMBL/GenBank/DDBJ databases">
        <title>Paracoccus amoyensis sp. nov., isolated from the surface seawater along the coast of Xiamen Island, China.</title>
        <authorList>
            <person name="Lyu L."/>
        </authorList>
    </citation>
    <scope>NUCLEOTIDE SEQUENCE</scope>
    <source>
        <strain evidence="4">MJ17</strain>
    </source>
</reference>
<dbReference type="PANTHER" id="PTHR11014">
    <property type="entry name" value="PEPTIDASE M20 FAMILY MEMBER"/>
    <property type="match status" value="1"/>
</dbReference>
<evidence type="ECO:0000256" key="2">
    <source>
        <dbReference type="PIRSR" id="PIRSR005962-1"/>
    </source>
</evidence>
<sequence length="398" mass="42332">MNIAVRPPPDGSGVSTAIAESIADFVSLRHELHRKPELAFAERATTAKIIDLLQGWGYRVAQLTRTGVIATLENGPGPVLGLRADIDALPIAEATGLSYASAVPGVMHACGHDGHTVILLAAARYLARSRNFQGTLRLIFQPAEEIGAGARALIEAGLFDRFPVDAIFGLHNWPGVEAGRLGFVEGPAMAAVDKIGARFVGKGGHGAEPHLAVDPVVASAHAITALQSVVSRNVDPLQMAVVTVGSIHGGQASNVIPGEVDLQLTLRSYAPEVRELLKKRIPALFDQVAKSFGAEVRVDLHHGFPSVVNSSAETRLIRQIAEDSLGTDAVIADFAPRTASEDFAYYLHHRPGSFIFVGNGDSAPLHSPEYRFNDDIIAPAATLWASLAERFLNGDTHE</sequence>
<comment type="cofactor">
    <cofactor evidence="2">
        <name>Mn(2+)</name>
        <dbReference type="ChEBI" id="CHEBI:29035"/>
    </cofactor>
    <text evidence="2">The Mn(2+) ion enhances activity.</text>
</comment>
<feature type="binding site" evidence="2">
    <location>
        <position position="366"/>
    </location>
    <ligand>
        <name>Mn(2+)</name>
        <dbReference type="ChEBI" id="CHEBI:29035"/>
        <label>2</label>
    </ligand>
</feature>
<feature type="binding site" evidence="2">
    <location>
        <position position="112"/>
    </location>
    <ligand>
        <name>Mn(2+)</name>
        <dbReference type="ChEBI" id="CHEBI:29035"/>
        <label>2</label>
    </ligand>
</feature>
<keyword evidence="2" id="KW-0479">Metal-binding</keyword>
<dbReference type="Pfam" id="PF07687">
    <property type="entry name" value="M20_dimer"/>
    <property type="match status" value="1"/>
</dbReference>
<protein>
    <submittedName>
        <fullName evidence="4">Amidohydrolase</fullName>
    </submittedName>
</protein>
<feature type="binding site" evidence="2">
    <location>
        <position position="145"/>
    </location>
    <ligand>
        <name>Mn(2+)</name>
        <dbReference type="ChEBI" id="CHEBI:29035"/>
        <label>2</label>
    </ligand>
</feature>
<dbReference type="RefSeq" id="WP_200686925.1">
    <property type="nucleotide sequence ID" value="NZ_JAEPRQ010000004.1"/>
</dbReference>
<accession>A0A934W0A8</accession>
<dbReference type="PANTHER" id="PTHR11014:SF63">
    <property type="entry name" value="METALLOPEPTIDASE, PUTATIVE (AFU_ORTHOLOGUE AFUA_6G09600)-RELATED"/>
    <property type="match status" value="1"/>
</dbReference>
<dbReference type="FunFam" id="3.30.70.360:FF:000001">
    <property type="entry name" value="N-acetyldiaminopimelate deacetylase"/>
    <property type="match status" value="1"/>
</dbReference>
<feature type="domain" description="Peptidase M20 dimerisation" evidence="3">
    <location>
        <begin position="199"/>
        <end position="290"/>
    </location>
</feature>
<evidence type="ECO:0000313" key="5">
    <source>
        <dbReference type="Proteomes" id="UP000640485"/>
    </source>
</evidence>
<dbReference type="InterPro" id="IPR011650">
    <property type="entry name" value="Peptidase_M20_dimer"/>
</dbReference>
<keyword evidence="5" id="KW-1185">Reference proteome</keyword>
<feature type="binding site" evidence="2">
    <location>
        <position position="110"/>
    </location>
    <ligand>
        <name>Mn(2+)</name>
        <dbReference type="ChEBI" id="CHEBI:29035"/>
        <label>2</label>
    </ligand>
</feature>
<dbReference type="CDD" id="cd05666">
    <property type="entry name" value="M20_Acy1-like"/>
    <property type="match status" value="1"/>
</dbReference>
<proteinExistence type="predicted"/>
<evidence type="ECO:0000256" key="1">
    <source>
        <dbReference type="ARBA" id="ARBA00022801"/>
    </source>
</evidence>
<dbReference type="PIRSF" id="PIRSF005962">
    <property type="entry name" value="Pept_M20D_amidohydro"/>
    <property type="match status" value="1"/>
</dbReference>
<dbReference type="SUPFAM" id="SSF53187">
    <property type="entry name" value="Zn-dependent exopeptidases"/>
    <property type="match status" value="1"/>
</dbReference>
<dbReference type="InterPro" id="IPR002933">
    <property type="entry name" value="Peptidase_M20"/>
</dbReference>
<dbReference type="SUPFAM" id="SSF55031">
    <property type="entry name" value="Bacterial exopeptidase dimerisation domain"/>
    <property type="match status" value="1"/>
</dbReference>
<dbReference type="Gene3D" id="3.30.70.360">
    <property type="match status" value="1"/>
</dbReference>